<evidence type="ECO:0000256" key="5">
    <source>
        <dbReference type="ARBA" id="ARBA00022801"/>
    </source>
</evidence>
<dbReference type="EMBL" id="AP024238">
    <property type="protein sequence ID" value="BCO27690.1"/>
    <property type="molecule type" value="Genomic_DNA"/>
</dbReference>
<dbReference type="SUPFAM" id="SSF53474">
    <property type="entry name" value="alpha/beta-Hydrolases"/>
    <property type="match status" value="1"/>
</dbReference>
<dbReference type="InterPro" id="IPR029058">
    <property type="entry name" value="AB_hydrolase_fold"/>
</dbReference>
<dbReference type="RefSeq" id="WP_223903717.1">
    <property type="nucleotide sequence ID" value="NZ_AP024238.1"/>
</dbReference>
<comment type="subunit">
    <text evidence="2 8">Homodimer.</text>
</comment>
<dbReference type="PANTHER" id="PTHR11079">
    <property type="entry name" value="CYTOSINE DEAMINASE FAMILY MEMBER"/>
    <property type="match status" value="1"/>
</dbReference>
<evidence type="ECO:0000259" key="9">
    <source>
        <dbReference type="PROSITE" id="PS51747"/>
    </source>
</evidence>
<dbReference type="SUPFAM" id="SSF53927">
    <property type="entry name" value="Cytidine deaminase-like"/>
    <property type="match status" value="1"/>
</dbReference>
<sequence length="361" mass="39057">MSLDAVEQDAQWMRLALAQAQSAADAGEVPVGAVLVCNGELVAVGRNAPIHTHDPSAHAEMLALRSAAASLKNYRLKDCELFVTLEPCPMCAGAMLHARLKRVVFGAADPKTGAAGSVLNLFAYNQLNHQTRVQGGVLAQECVAVLQGFFKSRRQAQQSTANPLREDALRTPLSRFEGLAPMPGLSHYMNNLPALQGLRLHYVDAGPTDAGQVTLCLHGSQSWSQAWRSVMAERVAAGERVLALDLPGFGKSDKPKKQTLHTLQWHTQVVLEWLQRLRLPTVLLLESQADAVHFPSSADASGLTTRQTLGEALLNLATPRIVRRESCLLSTMSSSEMNAPYPDQGHRAALRALSLTLTKTP</sequence>
<evidence type="ECO:0000256" key="6">
    <source>
        <dbReference type="ARBA" id="ARBA00022833"/>
    </source>
</evidence>
<feature type="binding site" evidence="8">
    <location>
        <position position="88"/>
    </location>
    <ligand>
        <name>Zn(2+)</name>
        <dbReference type="ChEBI" id="CHEBI:29105"/>
        <note>catalytic</note>
    </ligand>
</feature>
<evidence type="ECO:0000256" key="7">
    <source>
        <dbReference type="ARBA" id="ARBA00048045"/>
    </source>
</evidence>
<keyword evidence="5 8" id="KW-0378">Hydrolase</keyword>
<dbReference type="EC" id="3.5.4.33" evidence="8"/>
<organism evidence="10 11">
    <name type="scientific">Rhodoferax lithotrophicus</name>
    <dbReference type="NCBI Taxonomy" id="2798804"/>
    <lineage>
        <taxon>Bacteria</taxon>
        <taxon>Pseudomonadati</taxon>
        <taxon>Pseudomonadota</taxon>
        <taxon>Betaproteobacteria</taxon>
        <taxon>Burkholderiales</taxon>
        <taxon>Comamonadaceae</taxon>
        <taxon>Rhodoferax</taxon>
    </lineage>
</organism>
<dbReference type="HAMAP" id="MF_00972">
    <property type="entry name" value="tRNA_aden_deaminase"/>
    <property type="match status" value="1"/>
</dbReference>
<keyword evidence="6 8" id="KW-0862">Zinc</keyword>
<dbReference type="CDD" id="cd01285">
    <property type="entry name" value="nucleoside_deaminase"/>
    <property type="match status" value="1"/>
</dbReference>
<evidence type="ECO:0000313" key="11">
    <source>
        <dbReference type="Proteomes" id="UP000824366"/>
    </source>
</evidence>
<evidence type="ECO:0000313" key="10">
    <source>
        <dbReference type="EMBL" id="BCO27690.1"/>
    </source>
</evidence>
<gene>
    <name evidence="8" type="primary">tadA</name>
    <name evidence="10" type="ORF">MIZ03_2579</name>
</gene>
<dbReference type="Gene3D" id="3.40.50.1820">
    <property type="entry name" value="alpha/beta hydrolase"/>
    <property type="match status" value="1"/>
</dbReference>
<dbReference type="Proteomes" id="UP000824366">
    <property type="component" value="Chromosome"/>
</dbReference>
<dbReference type="InterPro" id="IPR002125">
    <property type="entry name" value="CMP_dCMP_dom"/>
</dbReference>
<feature type="binding site" evidence="8">
    <location>
        <position position="58"/>
    </location>
    <ligand>
        <name>Zn(2+)</name>
        <dbReference type="ChEBI" id="CHEBI:29105"/>
        <note>catalytic</note>
    </ligand>
</feature>
<dbReference type="NCBIfam" id="NF008113">
    <property type="entry name" value="PRK10860.1"/>
    <property type="match status" value="1"/>
</dbReference>
<feature type="domain" description="CMP/dCMP-type deaminase" evidence="9">
    <location>
        <begin position="7"/>
        <end position="119"/>
    </location>
</feature>
<dbReference type="Gene3D" id="3.40.140.10">
    <property type="entry name" value="Cytidine Deaminase, domain 2"/>
    <property type="match status" value="1"/>
</dbReference>
<comment type="function">
    <text evidence="8">Catalyzes the deamination of adenosine to inosine at the wobble position 34 of tRNA(Arg2).</text>
</comment>
<keyword evidence="4 8" id="KW-0479">Metal-binding</keyword>
<dbReference type="PROSITE" id="PS51747">
    <property type="entry name" value="CYT_DCMP_DEAMINASES_2"/>
    <property type="match status" value="1"/>
</dbReference>
<dbReference type="InterPro" id="IPR016193">
    <property type="entry name" value="Cytidine_deaminase-like"/>
</dbReference>
<feature type="active site" description="Proton donor" evidence="8">
    <location>
        <position position="60"/>
    </location>
</feature>
<dbReference type="InterPro" id="IPR016192">
    <property type="entry name" value="APOBEC/CMP_deaminase_Zn-bd"/>
</dbReference>
<dbReference type="InterPro" id="IPR028883">
    <property type="entry name" value="tRNA_aden_deaminase"/>
</dbReference>
<evidence type="ECO:0000256" key="8">
    <source>
        <dbReference type="HAMAP-Rule" id="MF_00972"/>
    </source>
</evidence>
<comment type="similarity">
    <text evidence="1">Belongs to the cytidine and deoxycytidylate deaminase family. ADAT2 subfamily.</text>
</comment>
<feature type="binding site" evidence="8">
    <location>
        <position position="91"/>
    </location>
    <ligand>
        <name>Zn(2+)</name>
        <dbReference type="ChEBI" id="CHEBI:29105"/>
        <note>catalytic</note>
    </ligand>
</feature>
<comment type="catalytic activity">
    <reaction evidence="7 8">
        <text>adenosine(34) in tRNA + H2O + H(+) = inosine(34) in tRNA + NH4(+)</text>
        <dbReference type="Rhea" id="RHEA:43168"/>
        <dbReference type="Rhea" id="RHEA-COMP:10373"/>
        <dbReference type="Rhea" id="RHEA-COMP:10374"/>
        <dbReference type="ChEBI" id="CHEBI:15377"/>
        <dbReference type="ChEBI" id="CHEBI:15378"/>
        <dbReference type="ChEBI" id="CHEBI:28938"/>
        <dbReference type="ChEBI" id="CHEBI:74411"/>
        <dbReference type="ChEBI" id="CHEBI:82852"/>
        <dbReference type="EC" id="3.5.4.33"/>
    </reaction>
</comment>
<accession>A0ABN6D6P0</accession>
<protein>
    <recommendedName>
        <fullName evidence="8">tRNA-specific adenosine deaminase</fullName>
        <ecNumber evidence="8">3.5.4.33</ecNumber>
    </recommendedName>
</protein>
<dbReference type="Pfam" id="PF00561">
    <property type="entry name" value="Abhydrolase_1"/>
    <property type="match status" value="1"/>
</dbReference>
<name>A0ABN6D6P0_9BURK</name>
<keyword evidence="3 8" id="KW-0819">tRNA processing</keyword>
<evidence type="ECO:0000256" key="1">
    <source>
        <dbReference type="ARBA" id="ARBA00010669"/>
    </source>
</evidence>
<reference evidence="10 11" key="1">
    <citation type="journal article" date="2021" name="Microbiol. Spectr.">
        <title>A Single Bacterium Capable of Oxidation and Reduction of Iron at Circumneutral pH.</title>
        <authorList>
            <person name="Kato S."/>
            <person name="Ohkuma M."/>
        </authorList>
    </citation>
    <scope>NUCLEOTIDE SEQUENCE [LARGE SCALE GENOMIC DNA]</scope>
    <source>
        <strain evidence="10 11">MIZ03</strain>
    </source>
</reference>
<proteinExistence type="inferred from homology"/>
<evidence type="ECO:0000256" key="3">
    <source>
        <dbReference type="ARBA" id="ARBA00022694"/>
    </source>
</evidence>
<dbReference type="InterPro" id="IPR058535">
    <property type="entry name" value="MafB19-deam"/>
</dbReference>
<dbReference type="PROSITE" id="PS00903">
    <property type="entry name" value="CYT_DCMP_DEAMINASES_1"/>
    <property type="match status" value="1"/>
</dbReference>
<evidence type="ECO:0000256" key="4">
    <source>
        <dbReference type="ARBA" id="ARBA00022723"/>
    </source>
</evidence>
<evidence type="ECO:0000256" key="2">
    <source>
        <dbReference type="ARBA" id="ARBA00011738"/>
    </source>
</evidence>
<dbReference type="Pfam" id="PF14437">
    <property type="entry name" value="MafB19-deam"/>
    <property type="match status" value="1"/>
</dbReference>
<dbReference type="PANTHER" id="PTHR11079:SF202">
    <property type="entry name" value="TRNA-SPECIFIC ADENOSINE DEAMINASE"/>
    <property type="match status" value="1"/>
</dbReference>
<keyword evidence="11" id="KW-1185">Reference proteome</keyword>
<dbReference type="InterPro" id="IPR000073">
    <property type="entry name" value="AB_hydrolase_1"/>
</dbReference>
<comment type="cofactor">
    <cofactor evidence="8">
        <name>Zn(2+)</name>
        <dbReference type="ChEBI" id="CHEBI:29105"/>
    </cofactor>
    <text evidence="8">Binds 1 zinc ion per subunit.</text>
</comment>